<gene>
    <name evidence="2" type="ORF">HNO84_18080</name>
</gene>
<evidence type="ECO:0000256" key="1">
    <source>
        <dbReference type="ARBA" id="ARBA00009981"/>
    </source>
</evidence>
<name>A0ABX2M5I1_9BURK</name>
<comment type="similarity">
    <text evidence="1">Belongs to the phD/YefM antitoxin family.</text>
</comment>
<protein>
    <submittedName>
        <fullName evidence="2">Type II toxin-antitoxin system Phd/YefM family antitoxin</fullName>
    </submittedName>
</protein>
<accession>A0ABX2M5I1</accession>
<reference evidence="2 3" key="1">
    <citation type="journal article" date="2020" name="Front. Plant Sci.">
        <title>Isolation of Rhizosphere Bacteria That Improve Quality and Water Stress Tolerance in Greenhouse Ornamentals.</title>
        <authorList>
            <person name="Nordstedt N.P."/>
            <person name="Jones M.L."/>
        </authorList>
    </citation>
    <scope>NUCLEOTIDE SEQUENCE [LARGE SCALE GENOMIC DNA]</scope>
    <source>
        <strain evidence="2 3">C6C2</strain>
    </source>
</reference>
<dbReference type="SUPFAM" id="SSF143120">
    <property type="entry name" value="YefM-like"/>
    <property type="match status" value="1"/>
</dbReference>
<evidence type="ECO:0000313" key="3">
    <source>
        <dbReference type="Proteomes" id="UP000536746"/>
    </source>
</evidence>
<dbReference type="EMBL" id="JABFMT010000023">
    <property type="protein sequence ID" value="NUU03522.1"/>
    <property type="molecule type" value="Genomic_DNA"/>
</dbReference>
<proteinExistence type="inferred from homology"/>
<dbReference type="InterPro" id="IPR036165">
    <property type="entry name" value="YefM-like_sf"/>
</dbReference>
<dbReference type="RefSeq" id="WP_175354795.1">
    <property type="nucleotide sequence ID" value="NZ_JABFMT010000023.1"/>
</dbReference>
<keyword evidence="3" id="KW-1185">Reference proteome</keyword>
<comment type="caution">
    <text evidence="2">The sequence shown here is derived from an EMBL/GenBank/DDBJ whole genome shotgun (WGS) entry which is preliminary data.</text>
</comment>
<dbReference type="Proteomes" id="UP000536746">
    <property type="component" value="Unassembled WGS sequence"/>
</dbReference>
<sequence>MAPTFLPAQEFAKDVHKALSATENGPVYIIDCGVETHVLLSYADYQHLLARRGNIALSLAMPEAADLEFEIPRVNINLRPADFT</sequence>
<organism evidence="2 3">
    <name type="scientific">Herbaspirillum robiniae</name>
    <dbReference type="NCBI Taxonomy" id="2014887"/>
    <lineage>
        <taxon>Bacteria</taxon>
        <taxon>Pseudomonadati</taxon>
        <taxon>Pseudomonadota</taxon>
        <taxon>Betaproteobacteria</taxon>
        <taxon>Burkholderiales</taxon>
        <taxon>Oxalobacteraceae</taxon>
        <taxon>Herbaspirillum</taxon>
    </lineage>
</organism>
<evidence type="ECO:0000313" key="2">
    <source>
        <dbReference type="EMBL" id="NUU03522.1"/>
    </source>
</evidence>